<protein>
    <submittedName>
        <fullName evidence="2">Uncharacterized protein</fullName>
    </submittedName>
</protein>
<evidence type="ECO:0000256" key="1">
    <source>
        <dbReference type="SAM" id="MobiDB-lite"/>
    </source>
</evidence>
<reference evidence="2 3" key="1">
    <citation type="submission" date="2019-03" db="EMBL/GenBank/DDBJ databases">
        <title>Single cell metagenomics reveals metabolic interactions within the superorganism composed of flagellate Streblomastix strix and complex community of Bacteroidetes bacteria on its surface.</title>
        <authorList>
            <person name="Treitli S.C."/>
            <person name="Kolisko M."/>
            <person name="Husnik F."/>
            <person name="Keeling P."/>
            <person name="Hampl V."/>
        </authorList>
    </citation>
    <scope>NUCLEOTIDE SEQUENCE [LARGE SCALE GENOMIC DNA]</scope>
    <source>
        <strain evidence="2">ST1C</strain>
    </source>
</reference>
<evidence type="ECO:0000313" key="3">
    <source>
        <dbReference type="Proteomes" id="UP000324800"/>
    </source>
</evidence>
<feature type="compositionally biased region" description="Polar residues" evidence="1">
    <location>
        <begin position="164"/>
        <end position="173"/>
    </location>
</feature>
<sequence>MQKDEVPEQDDDFGGDQCDLNISPVQSKRQITEFLAAIEIDRPERQNTKRYSAYLEKLRQCTHPKSPEIQDRVQGRLRSTFEFIQNYLVRTERRRYNPGPGLFRQVLESDIRDPKEKRRLVQDLGLSNSEQRAANRVLQGRGDYRHSGNNNAQRLGHNDRPASSLPSHQSSGRDATVSMLQLQWSLLQLQRNAVWSFNGPENLYQMPSISNRRGQKAMQLENLCLRRRYSDPELGSHNITTRNTISSVDPTGIWMDDRNGQEPD</sequence>
<gene>
    <name evidence="2" type="ORF">EZS28_019500</name>
</gene>
<feature type="region of interest" description="Disordered" evidence="1">
    <location>
        <begin position="235"/>
        <end position="264"/>
    </location>
</feature>
<feature type="region of interest" description="Disordered" evidence="1">
    <location>
        <begin position="139"/>
        <end position="174"/>
    </location>
</feature>
<dbReference type="OrthoDB" id="9950135at2759"/>
<dbReference type="Proteomes" id="UP000324800">
    <property type="component" value="Unassembled WGS sequence"/>
</dbReference>
<dbReference type="EMBL" id="SNRW01005487">
    <property type="protein sequence ID" value="KAA6384972.1"/>
    <property type="molecule type" value="Genomic_DNA"/>
</dbReference>
<organism evidence="2 3">
    <name type="scientific">Streblomastix strix</name>
    <dbReference type="NCBI Taxonomy" id="222440"/>
    <lineage>
        <taxon>Eukaryota</taxon>
        <taxon>Metamonada</taxon>
        <taxon>Preaxostyla</taxon>
        <taxon>Oxymonadida</taxon>
        <taxon>Streblomastigidae</taxon>
        <taxon>Streblomastix</taxon>
    </lineage>
</organism>
<dbReference type="AlphaFoldDB" id="A0A5J4VQS2"/>
<name>A0A5J4VQS2_9EUKA</name>
<evidence type="ECO:0000313" key="2">
    <source>
        <dbReference type="EMBL" id="KAA6384972.1"/>
    </source>
</evidence>
<feature type="compositionally biased region" description="Basic and acidic residues" evidence="1">
    <location>
        <begin position="255"/>
        <end position="264"/>
    </location>
</feature>
<comment type="caution">
    <text evidence="2">The sequence shown here is derived from an EMBL/GenBank/DDBJ whole genome shotgun (WGS) entry which is preliminary data.</text>
</comment>
<proteinExistence type="predicted"/>
<feature type="compositionally biased region" description="Polar residues" evidence="1">
    <location>
        <begin position="237"/>
        <end position="249"/>
    </location>
</feature>
<accession>A0A5J4VQS2</accession>